<reference evidence="1" key="1">
    <citation type="journal article" date="2012" name="PLoS ONE">
        <title>Gene sets for utilization of primary and secondary nutrition supplies in the distal gut of endangered iberian lynx.</title>
        <authorList>
            <person name="Alcaide M."/>
            <person name="Messina E."/>
            <person name="Richter M."/>
            <person name="Bargiela R."/>
            <person name="Peplies J."/>
            <person name="Huws S.A."/>
            <person name="Newbold C.J."/>
            <person name="Golyshin P.N."/>
            <person name="Simon M.A."/>
            <person name="Lopez G."/>
            <person name="Yakimov M.M."/>
            <person name="Ferrer M."/>
        </authorList>
    </citation>
    <scope>NUCLEOTIDE SEQUENCE</scope>
</reference>
<gene>
    <name evidence="1" type="ORF">EVA_06849</name>
</gene>
<comment type="caution">
    <text evidence="1">The sequence shown here is derived from an EMBL/GenBank/DDBJ whole genome shotgun (WGS) entry which is preliminary data.</text>
</comment>
<accession>J9GDU4</accession>
<proteinExistence type="predicted"/>
<name>J9GDU4_9ZZZZ</name>
<dbReference type="AlphaFoldDB" id="J9GDU4"/>
<organism evidence="1">
    <name type="scientific">gut metagenome</name>
    <dbReference type="NCBI Taxonomy" id="749906"/>
    <lineage>
        <taxon>unclassified sequences</taxon>
        <taxon>metagenomes</taxon>
        <taxon>organismal metagenomes</taxon>
    </lineage>
</organism>
<evidence type="ECO:0000313" key="1">
    <source>
        <dbReference type="EMBL" id="EJX05044.1"/>
    </source>
</evidence>
<sequence length="52" mass="5923">MVFSIVLSIVLQQPLKLLSCQSFVAFRPENKCCRLPQLFDAGGHKRKFLPAF</sequence>
<protein>
    <submittedName>
        <fullName evidence="1">Uncharacterized protein</fullName>
    </submittedName>
</protein>
<dbReference type="EMBL" id="AMCI01001600">
    <property type="protein sequence ID" value="EJX05044.1"/>
    <property type="molecule type" value="Genomic_DNA"/>
</dbReference>